<protein>
    <submittedName>
        <fullName evidence="1">Uncharacterized protein</fullName>
    </submittedName>
</protein>
<dbReference type="InterPro" id="IPR046573">
    <property type="entry name" value="DUF6633"/>
</dbReference>
<proteinExistence type="predicted"/>
<organism evidence="1">
    <name type="scientific">Siphoviridae sp. ctmHK36</name>
    <dbReference type="NCBI Taxonomy" id="2827931"/>
    <lineage>
        <taxon>Viruses</taxon>
        <taxon>Duplodnaviria</taxon>
        <taxon>Heunggongvirae</taxon>
        <taxon>Uroviricota</taxon>
        <taxon>Caudoviricetes</taxon>
    </lineage>
</organism>
<reference evidence="1" key="1">
    <citation type="journal article" date="2021" name="Proc. Natl. Acad. Sci. U.S.A.">
        <title>A Catalog of Tens of Thousands of Viruses from Human Metagenomes Reveals Hidden Associations with Chronic Diseases.</title>
        <authorList>
            <person name="Tisza M.J."/>
            <person name="Buck C.B."/>
        </authorList>
    </citation>
    <scope>NUCLEOTIDE SEQUENCE</scope>
    <source>
        <strain evidence="1">CtmHK36</strain>
    </source>
</reference>
<dbReference type="EMBL" id="BK032788">
    <property type="protein sequence ID" value="DAF60441.1"/>
    <property type="molecule type" value="Genomic_DNA"/>
</dbReference>
<dbReference type="Pfam" id="PF20338">
    <property type="entry name" value="DUF6633"/>
    <property type="match status" value="1"/>
</dbReference>
<name>A0A8S5TAZ3_9CAUD</name>
<evidence type="ECO:0000313" key="1">
    <source>
        <dbReference type="EMBL" id="DAF60441.1"/>
    </source>
</evidence>
<accession>A0A8S5TAZ3</accession>
<sequence>MEQESNQLIKAQSKGITKIPQTSCNVSIQRERERIISKFGNFEDAFMFGFSPSGLLNKQMSLGEAYESGAPTLTYLDLCYGNGSSVMWLVMWISSVFASCGFLKGQITDNMKVNTANAIKQEYYYLNLNELVVFFNQFIAGKYNTFYGNPNPQVITSSLDLFLEQRALVVKNIEYKRTKEREKQLTTGKEVDYEEWKKMKEERGEEINMETARDENGNLIFKTKRNDKLESATMIAKNTSNSDFDTLCKLRECFIKKYNEDPFDYYKKMEGLKNKK</sequence>